<keyword evidence="1" id="KW-0812">Transmembrane</keyword>
<comment type="caution">
    <text evidence="2">The sequence shown here is derived from an EMBL/GenBank/DDBJ whole genome shotgun (WGS) entry which is preliminary data.</text>
</comment>
<feature type="transmembrane region" description="Helical" evidence="1">
    <location>
        <begin position="55"/>
        <end position="82"/>
    </location>
</feature>
<protein>
    <submittedName>
        <fullName evidence="2">Uncharacterized protein</fullName>
    </submittedName>
</protein>
<evidence type="ECO:0000313" key="2">
    <source>
        <dbReference type="EMBL" id="PKY73063.1"/>
    </source>
</evidence>
<keyword evidence="1" id="KW-1133">Transmembrane helix</keyword>
<dbReference type="EMBL" id="PKKO01000001">
    <property type="protein sequence ID" value="PKY73063.1"/>
    <property type="molecule type" value="Genomic_DNA"/>
</dbReference>
<keyword evidence="3" id="KW-1185">Reference proteome</keyword>
<keyword evidence="1" id="KW-0472">Membrane</keyword>
<dbReference type="AlphaFoldDB" id="A0A2I1IPL2"/>
<organism evidence="2 3">
    <name type="scientific">Winkia neuii</name>
    <dbReference type="NCBI Taxonomy" id="33007"/>
    <lineage>
        <taxon>Bacteria</taxon>
        <taxon>Bacillati</taxon>
        <taxon>Actinomycetota</taxon>
        <taxon>Actinomycetes</taxon>
        <taxon>Actinomycetales</taxon>
        <taxon>Actinomycetaceae</taxon>
        <taxon>Winkia</taxon>
    </lineage>
</organism>
<accession>A0A2I1IPL2</accession>
<sequence>MTRSNVNRNNQDASSLLLKIGIGIYIFSLLVRTLGSHLMSWGANQVGSAKPLGAVVSFLIGELQALSLPTVATLCIIAAIVIRTCWRR</sequence>
<evidence type="ECO:0000256" key="1">
    <source>
        <dbReference type="SAM" id="Phobius"/>
    </source>
</evidence>
<dbReference type="GeneID" id="35866035"/>
<reference evidence="2 3" key="1">
    <citation type="submission" date="2017-12" db="EMBL/GenBank/DDBJ databases">
        <title>Phylogenetic diversity of female urinary microbiome.</title>
        <authorList>
            <person name="Thomas-White K."/>
            <person name="Wolfe A.J."/>
        </authorList>
    </citation>
    <scope>NUCLEOTIDE SEQUENCE [LARGE SCALE GENOMIC DNA]</scope>
    <source>
        <strain evidence="2 3">UMB0402</strain>
    </source>
</reference>
<feature type="transmembrane region" description="Helical" evidence="1">
    <location>
        <begin position="16"/>
        <end position="35"/>
    </location>
</feature>
<evidence type="ECO:0000313" key="3">
    <source>
        <dbReference type="Proteomes" id="UP000235122"/>
    </source>
</evidence>
<dbReference type="Proteomes" id="UP000235122">
    <property type="component" value="Unassembled WGS sequence"/>
</dbReference>
<proteinExistence type="predicted"/>
<name>A0A2I1IPL2_9ACTO</name>
<dbReference type="RefSeq" id="WP_024330853.1">
    <property type="nucleotide sequence ID" value="NZ_JASOXK010000011.1"/>
</dbReference>
<gene>
    <name evidence="2" type="ORF">CYJ19_00250</name>
</gene>